<gene>
    <name evidence="3" type="ORF">ACFOD4_06790</name>
</gene>
<keyword evidence="1 3" id="KW-0378">Hydrolase</keyword>
<proteinExistence type="predicted"/>
<sequence length="340" mass="36212">MRALLESLQALRPSPIENLSPAEARLQPSLADATRHRLRATGQSDAPRALAVVRDLEIPGRGGMMPARLYSPVDPSASGQVPQAPLPLIVYFHGGGFVIADLDTYDSSARALAAEAQATVLSVHYRQAPEHKFPAAHEDAYAAYMWALGNAQSLGADLTRVAVAGESAGGNLALNVALAAREARAPLPVAMALIYPLAGTDMTTTSYRDNAQAKPLNAAMMRWFFDQYAASPADLADTRMDVYGRAELRGLPKAIIVTAEIDPLRDDGQRLAARLQESGVQVVRQDYAGVTHEFFGVNPLVLGRAGDAQRFVAGELRSAFALPAPAVVIPARTGAATRIR</sequence>
<dbReference type="PANTHER" id="PTHR48081:SF8">
    <property type="entry name" value="ALPHA_BETA HYDROLASE FOLD-3 DOMAIN-CONTAINING PROTEIN-RELATED"/>
    <property type="match status" value="1"/>
</dbReference>
<dbReference type="InterPro" id="IPR029058">
    <property type="entry name" value="AB_hydrolase_fold"/>
</dbReference>
<comment type="caution">
    <text evidence="3">The sequence shown here is derived from an EMBL/GenBank/DDBJ whole genome shotgun (WGS) entry which is preliminary data.</text>
</comment>
<dbReference type="PANTHER" id="PTHR48081">
    <property type="entry name" value="AB HYDROLASE SUPERFAMILY PROTEIN C4A8.06C"/>
    <property type="match status" value="1"/>
</dbReference>
<dbReference type="SUPFAM" id="SSF53474">
    <property type="entry name" value="alpha/beta-Hydrolases"/>
    <property type="match status" value="1"/>
</dbReference>
<dbReference type="Proteomes" id="UP001595593">
    <property type="component" value="Unassembled WGS sequence"/>
</dbReference>
<dbReference type="InterPro" id="IPR050300">
    <property type="entry name" value="GDXG_lipolytic_enzyme"/>
</dbReference>
<name>A0ABV7FZN4_9PROT</name>
<organism evidence="3 4">
    <name type="scientific">Teichococcus globiformis</name>
    <dbReference type="NCBI Taxonomy" id="2307229"/>
    <lineage>
        <taxon>Bacteria</taxon>
        <taxon>Pseudomonadati</taxon>
        <taxon>Pseudomonadota</taxon>
        <taxon>Alphaproteobacteria</taxon>
        <taxon>Acetobacterales</taxon>
        <taxon>Roseomonadaceae</taxon>
        <taxon>Roseomonas</taxon>
    </lineage>
</organism>
<keyword evidence="4" id="KW-1185">Reference proteome</keyword>
<protein>
    <submittedName>
        <fullName evidence="3">Alpha/beta hydrolase</fullName>
    </submittedName>
</protein>
<dbReference type="Gene3D" id="3.40.50.1820">
    <property type="entry name" value="alpha/beta hydrolase"/>
    <property type="match status" value="1"/>
</dbReference>
<dbReference type="InterPro" id="IPR013094">
    <property type="entry name" value="AB_hydrolase_3"/>
</dbReference>
<reference evidence="4" key="1">
    <citation type="journal article" date="2019" name="Int. J. Syst. Evol. Microbiol.">
        <title>The Global Catalogue of Microorganisms (GCM) 10K type strain sequencing project: providing services to taxonomists for standard genome sequencing and annotation.</title>
        <authorList>
            <consortium name="The Broad Institute Genomics Platform"/>
            <consortium name="The Broad Institute Genome Sequencing Center for Infectious Disease"/>
            <person name="Wu L."/>
            <person name="Ma J."/>
        </authorList>
    </citation>
    <scope>NUCLEOTIDE SEQUENCE [LARGE SCALE GENOMIC DNA]</scope>
    <source>
        <strain evidence="4">KCTC 52094</strain>
    </source>
</reference>
<evidence type="ECO:0000313" key="4">
    <source>
        <dbReference type="Proteomes" id="UP001595593"/>
    </source>
</evidence>
<dbReference type="EMBL" id="JBHRTN010000007">
    <property type="protein sequence ID" value="MFC3124763.1"/>
    <property type="molecule type" value="Genomic_DNA"/>
</dbReference>
<accession>A0ABV7FZN4</accession>
<dbReference type="GO" id="GO:0016787">
    <property type="term" value="F:hydrolase activity"/>
    <property type="evidence" value="ECO:0007669"/>
    <property type="project" value="UniProtKB-KW"/>
</dbReference>
<dbReference type="Pfam" id="PF07859">
    <property type="entry name" value="Abhydrolase_3"/>
    <property type="match status" value="1"/>
</dbReference>
<evidence type="ECO:0000259" key="2">
    <source>
        <dbReference type="Pfam" id="PF07859"/>
    </source>
</evidence>
<evidence type="ECO:0000313" key="3">
    <source>
        <dbReference type="EMBL" id="MFC3124763.1"/>
    </source>
</evidence>
<evidence type="ECO:0000256" key="1">
    <source>
        <dbReference type="ARBA" id="ARBA00022801"/>
    </source>
</evidence>
<feature type="domain" description="Alpha/beta hydrolase fold-3" evidence="2">
    <location>
        <begin position="89"/>
        <end position="295"/>
    </location>
</feature>
<dbReference type="RefSeq" id="WP_379595174.1">
    <property type="nucleotide sequence ID" value="NZ_JBHRTN010000007.1"/>
</dbReference>